<protein>
    <submittedName>
        <fullName evidence="2">CLUMA_CG019498, isoform A</fullName>
    </submittedName>
</protein>
<feature type="transmembrane region" description="Helical" evidence="1">
    <location>
        <begin position="201"/>
        <end position="226"/>
    </location>
</feature>
<proteinExistence type="predicted"/>
<keyword evidence="3" id="KW-1185">Reference proteome</keyword>
<dbReference type="AlphaFoldDB" id="A0A1J1J4W3"/>
<keyword evidence="1" id="KW-0472">Membrane</keyword>
<reference evidence="2 3" key="1">
    <citation type="submission" date="2015-04" db="EMBL/GenBank/DDBJ databases">
        <authorList>
            <person name="Syromyatnikov M.Y."/>
            <person name="Popov V.N."/>
        </authorList>
    </citation>
    <scope>NUCLEOTIDE SEQUENCE [LARGE SCALE GENOMIC DNA]</scope>
</reference>
<keyword evidence="1" id="KW-1133">Transmembrane helix</keyword>
<dbReference type="EMBL" id="CVRI01000067">
    <property type="protein sequence ID" value="CRL06844.1"/>
    <property type="molecule type" value="Genomic_DNA"/>
</dbReference>
<organism evidence="2 3">
    <name type="scientific">Clunio marinus</name>
    <dbReference type="NCBI Taxonomy" id="568069"/>
    <lineage>
        <taxon>Eukaryota</taxon>
        <taxon>Metazoa</taxon>
        <taxon>Ecdysozoa</taxon>
        <taxon>Arthropoda</taxon>
        <taxon>Hexapoda</taxon>
        <taxon>Insecta</taxon>
        <taxon>Pterygota</taxon>
        <taxon>Neoptera</taxon>
        <taxon>Endopterygota</taxon>
        <taxon>Diptera</taxon>
        <taxon>Nematocera</taxon>
        <taxon>Chironomoidea</taxon>
        <taxon>Chironomidae</taxon>
        <taxon>Clunio</taxon>
    </lineage>
</organism>
<dbReference type="PANTHER" id="PTHR36694">
    <property type="entry name" value="PASIFLORA 1, ISOFORM A-RELATED"/>
    <property type="match status" value="1"/>
</dbReference>
<feature type="transmembrane region" description="Helical" evidence="1">
    <location>
        <begin position="21"/>
        <end position="42"/>
    </location>
</feature>
<evidence type="ECO:0000313" key="3">
    <source>
        <dbReference type="Proteomes" id="UP000183832"/>
    </source>
</evidence>
<feature type="transmembrane region" description="Helical" evidence="1">
    <location>
        <begin position="295"/>
        <end position="313"/>
    </location>
</feature>
<evidence type="ECO:0000256" key="1">
    <source>
        <dbReference type="SAM" id="Phobius"/>
    </source>
</evidence>
<feature type="transmembrane region" description="Helical" evidence="1">
    <location>
        <begin position="68"/>
        <end position="91"/>
    </location>
</feature>
<gene>
    <name evidence="2" type="ORF">CLUMA_CG019498</name>
</gene>
<feature type="transmembrane region" description="Helical" evidence="1">
    <location>
        <begin position="103"/>
        <end position="123"/>
    </location>
</feature>
<accession>A0A1J1J4W3</accession>
<feature type="transmembrane region" description="Helical" evidence="1">
    <location>
        <begin position="135"/>
        <end position="152"/>
    </location>
</feature>
<keyword evidence="1" id="KW-0812">Transmembrane</keyword>
<feature type="transmembrane region" description="Helical" evidence="1">
    <location>
        <begin position="259"/>
        <end position="283"/>
    </location>
</feature>
<feature type="transmembrane region" description="Helical" evidence="1">
    <location>
        <begin position="320"/>
        <end position="337"/>
    </location>
</feature>
<name>A0A1J1J4W3_9DIPT</name>
<dbReference type="Proteomes" id="UP000183832">
    <property type="component" value="Unassembled WGS sequence"/>
</dbReference>
<dbReference type="PANTHER" id="PTHR36694:SF11">
    <property type="entry name" value="LP21121P-RELATED"/>
    <property type="match status" value="1"/>
</dbReference>
<sequence length="372" mass="43404">MWTVNSFMCWELETGGLVIGWFCLILYILTSIILGFVSVGILPLSCKQREEIDENFNYNFSMSICENYSLYLFIVVFVMILCFVFAYFAYLLIKGTKQRKHSLVMPMMILTILAIALELLGLLKVFTLQQLVHRLVNIFVYCYMTLVIYSLYDKFKKEKTQSEVPQYQRNRERSKIKTKFFKMLLLENFLIIFSLEVGGKFIGWFGLITNGIILPLSVLLLVTVAVDRDLSYIREQLDEIDVSVMQSYDDTSIKQFREYLIFSLILIIIISTIYLIASFLLIRGTQNHNHRQIKPAKNILAFLAIFSVFGLLLRFTVKSLVNAVLYAYVFAVVYSLWKKIKEEEEESRRRNSVDQNFHSVVVQPRVQPKTQS</sequence>
<evidence type="ECO:0000313" key="2">
    <source>
        <dbReference type="EMBL" id="CRL06844.1"/>
    </source>
</evidence>